<protein>
    <recommendedName>
        <fullName evidence="2">Integrase catalytic domain-containing protein</fullName>
    </recommendedName>
</protein>
<proteinExistence type="predicted"/>
<evidence type="ECO:0008006" key="2">
    <source>
        <dbReference type="Google" id="ProtNLM"/>
    </source>
</evidence>
<accession>A0AAW2R1Y5</accession>
<comment type="caution">
    <text evidence="1">The sequence shown here is derived from an EMBL/GenBank/DDBJ whole genome shotgun (WGS) entry which is preliminary data.</text>
</comment>
<dbReference type="Gene3D" id="3.30.420.10">
    <property type="entry name" value="Ribonuclease H-like superfamily/Ribonuclease H"/>
    <property type="match status" value="1"/>
</dbReference>
<dbReference type="InterPro" id="IPR036397">
    <property type="entry name" value="RNaseH_sf"/>
</dbReference>
<name>A0AAW2R1Y5_SESRA</name>
<gene>
    <name evidence="1" type="ORF">Sradi_3326400</name>
</gene>
<dbReference type="AlphaFoldDB" id="A0AAW2R1Y5"/>
<evidence type="ECO:0000313" key="1">
    <source>
        <dbReference type="EMBL" id="KAL0374107.1"/>
    </source>
</evidence>
<reference evidence="1" key="1">
    <citation type="submission" date="2020-06" db="EMBL/GenBank/DDBJ databases">
        <authorList>
            <person name="Li T."/>
            <person name="Hu X."/>
            <person name="Zhang T."/>
            <person name="Song X."/>
            <person name="Zhang H."/>
            <person name="Dai N."/>
            <person name="Sheng W."/>
            <person name="Hou X."/>
            <person name="Wei L."/>
        </authorList>
    </citation>
    <scope>NUCLEOTIDE SEQUENCE</scope>
    <source>
        <strain evidence="1">G02</strain>
        <tissue evidence="1">Leaf</tissue>
    </source>
</reference>
<dbReference type="PANTHER" id="PTHR48475:SF2">
    <property type="entry name" value="RIBONUCLEASE H"/>
    <property type="match status" value="1"/>
</dbReference>
<reference evidence="1" key="2">
    <citation type="journal article" date="2024" name="Plant">
        <title>Genomic evolution and insights into agronomic trait innovations of Sesamum species.</title>
        <authorList>
            <person name="Miao H."/>
            <person name="Wang L."/>
            <person name="Qu L."/>
            <person name="Liu H."/>
            <person name="Sun Y."/>
            <person name="Le M."/>
            <person name="Wang Q."/>
            <person name="Wei S."/>
            <person name="Zheng Y."/>
            <person name="Lin W."/>
            <person name="Duan Y."/>
            <person name="Cao H."/>
            <person name="Xiong S."/>
            <person name="Wang X."/>
            <person name="Wei L."/>
            <person name="Li C."/>
            <person name="Ma Q."/>
            <person name="Ju M."/>
            <person name="Zhao R."/>
            <person name="Li G."/>
            <person name="Mu C."/>
            <person name="Tian Q."/>
            <person name="Mei H."/>
            <person name="Zhang T."/>
            <person name="Gao T."/>
            <person name="Zhang H."/>
        </authorList>
    </citation>
    <scope>NUCLEOTIDE SEQUENCE</scope>
    <source>
        <strain evidence="1">G02</strain>
    </source>
</reference>
<dbReference type="PANTHER" id="PTHR48475">
    <property type="entry name" value="RIBONUCLEASE H"/>
    <property type="match status" value="1"/>
</dbReference>
<sequence length="270" mass="30609">MGKIASSENNETGILLANLSWDATEFAKKCESCQKFASLIHTPATPMEPIRIACPFDQWGIDILEPFPKVNFTVVGNPQANGQTEVTNQTILQHLKTRLEGAKGSLVEELPGVLWAYRTTPRSSTGETPFCLVYGTEAIIPAEIGEETQRVTQYEVERNQVERAFNLTVIEEKGNTAYAKILHHKGLMMKSYNRRVRPRYFQVGDLVLKKVEVSKHVGKLDPGWEGPFQVVKIKKPGTYKLQDLEGKDLPRPWNVHNLKRFYAYHRTQVV</sequence>
<dbReference type="InterPro" id="IPR012337">
    <property type="entry name" value="RNaseH-like_sf"/>
</dbReference>
<dbReference type="EMBL" id="JACGWJ010000014">
    <property type="protein sequence ID" value="KAL0374107.1"/>
    <property type="molecule type" value="Genomic_DNA"/>
</dbReference>
<dbReference type="GO" id="GO:0003676">
    <property type="term" value="F:nucleic acid binding"/>
    <property type="evidence" value="ECO:0007669"/>
    <property type="project" value="InterPro"/>
</dbReference>
<dbReference type="SUPFAM" id="SSF53098">
    <property type="entry name" value="Ribonuclease H-like"/>
    <property type="match status" value="1"/>
</dbReference>
<organism evidence="1">
    <name type="scientific">Sesamum radiatum</name>
    <name type="common">Black benniseed</name>
    <dbReference type="NCBI Taxonomy" id="300843"/>
    <lineage>
        <taxon>Eukaryota</taxon>
        <taxon>Viridiplantae</taxon>
        <taxon>Streptophyta</taxon>
        <taxon>Embryophyta</taxon>
        <taxon>Tracheophyta</taxon>
        <taxon>Spermatophyta</taxon>
        <taxon>Magnoliopsida</taxon>
        <taxon>eudicotyledons</taxon>
        <taxon>Gunneridae</taxon>
        <taxon>Pentapetalae</taxon>
        <taxon>asterids</taxon>
        <taxon>lamiids</taxon>
        <taxon>Lamiales</taxon>
        <taxon>Pedaliaceae</taxon>
        <taxon>Sesamum</taxon>
    </lineage>
</organism>